<protein>
    <submittedName>
        <fullName evidence="6">Uncharacterized protein</fullName>
    </submittedName>
</protein>
<keyword evidence="7" id="KW-1185">Reference proteome</keyword>
<gene>
    <name evidence="6" type="ORF">CJ263_04155</name>
</gene>
<evidence type="ECO:0000256" key="3">
    <source>
        <dbReference type="ARBA" id="ARBA00022692"/>
    </source>
</evidence>
<evidence type="ECO:0000256" key="2">
    <source>
        <dbReference type="ARBA" id="ARBA00022475"/>
    </source>
</evidence>
<dbReference type="EMBL" id="CP022957">
    <property type="protein sequence ID" value="ASV29481.1"/>
    <property type="molecule type" value="Genomic_DNA"/>
</dbReference>
<evidence type="ECO:0000313" key="6">
    <source>
        <dbReference type="EMBL" id="ASV29481.1"/>
    </source>
</evidence>
<dbReference type="Pfam" id="PF03626">
    <property type="entry name" value="COX4_pro"/>
    <property type="match status" value="1"/>
</dbReference>
<dbReference type="GO" id="GO:0005886">
    <property type="term" value="C:plasma membrane"/>
    <property type="evidence" value="ECO:0007669"/>
    <property type="project" value="UniProtKB-SubCell"/>
</dbReference>
<keyword evidence="3" id="KW-0812">Transmembrane</keyword>
<keyword evidence="2" id="KW-1003">Cell membrane</keyword>
<dbReference type="InterPro" id="IPR005171">
    <property type="entry name" value="Cyt_c_oxidase_su4_prok"/>
</dbReference>
<comment type="subcellular location">
    <subcellularLocation>
        <location evidence="1">Cell membrane</location>
        <topology evidence="1">Multi-pass membrane protein</topology>
    </subcellularLocation>
</comment>
<evidence type="ECO:0000256" key="4">
    <source>
        <dbReference type="ARBA" id="ARBA00022989"/>
    </source>
</evidence>
<reference evidence="6 7" key="1">
    <citation type="submission" date="2017-08" db="EMBL/GenBank/DDBJ databases">
        <title>The complete genome sequence of Maribacter sp. B1, isolated from deep-sea sediment.</title>
        <authorList>
            <person name="Wu Y.-H."/>
            <person name="Cheng H."/>
            <person name="Xu X.-W."/>
        </authorList>
    </citation>
    <scope>NUCLEOTIDE SEQUENCE [LARGE SCALE GENOMIC DNA]</scope>
    <source>
        <strain evidence="6 7">B1</strain>
    </source>
</reference>
<organism evidence="6 7">
    <name type="scientific">Maribacter cobaltidurans</name>
    <dbReference type="NCBI Taxonomy" id="1178778"/>
    <lineage>
        <taxon>Bacteria</taxon>
        <taxon>Pseudomonadati</taxon>
        <taxon>Bacteroidota</taxon>
        <taxon>Flavobacteriia</taxon>
        <taxon>Flavobacteriales</taxon>
        <taxon>Flavobacteriaceae</taxon>
        <taxon>Maribacter</taxon>
    </lineage>
</organism>
<proteinExistence type="predicted"/>
<dbReference type="OrthoDB" id="981917at2"/>
<dbReference type="AlphaFoldDB" id="A0A223V282"/>
<dbReference type="RefSeq" id="WP_094996107.1">
    <property type="nucleotide sequence ID" value="NZ_BMJL01000001.1"/>
</dbReference>
<keyword evidence="4" id="KW-1133">Transmembrane helix</keyword>
<keyword evidence="5" id="KW-0472">Membrane</keyword>
<accession>A0A223V282</accession>
<evidence type="ECO:0000313" key="7">
    <source>
        <dbReference type="Proteomes" id="UP000215244"/>
    </source>
</evidence>
<name>A0A223V282_9FLAO</name>
<evidence type="ECO:0000256" key="1">
    <source>
        <dbReference type="ARBA" id="ARBA00004651"/>
    </source>
</evidence>
<dbReference type="Proteomes" id="UP000215244">
    <property type="component" value="Chromosome"/>
</dbReference>
<dbReference type="KEGG" id="marb:CJ263_04155"/>
<evidence type="ECO:0000256" key="5">
    <source>
        <dbReference type="ARBA" id="ARBA00023136"/>
    </source>
</evidence>
<sequence>MAHEHKLEIFRGLWKFKSNTQKIWGVLAFLTLITAIEVVLGIYKPAILTGSHLLGMKVLNWIFIILTLVKAYYISWDFMHLRDEKSALRRAVVWTPVFLVLYLAFILLVEGNYIFDVYRDGFVKWNF</sequence>